<accession>N6V089</accession>
<dbReference type="Pfam" id="PF13549">
    <property type="entry name" value="ATP-grasp_5"/>
    <property type="match status" value="1"/>
</dbReference>
<dbReference type="GO" id="GO:0043758">
    <property type="term" value="F:acetate-CoA ligase (ADP-forming) activity"/>
    <property type="evidence" value="ECO:0007669"/>
    <property type="project" value="UniProtKB-EC"/>
</dbReference>
<keyword evidence="8" id="KW-1185">Reference proteome</keyword>
<dbReference type="NCBIfam" id="TIGR02717">
    <property type="entry name" value="AcCoA-syn-alpha"/>
    <property type="match status" value="1"/>
</dbReference>
<dbReference type="Gene3D" id="3.30.470.20">
    <property type="entry name" value="ATP-grasp fold, B domain"/>
    <property type="match status" value="1"/>
</dbReference>
<dbReference type="PATRIC" id="fig|1069083.5.peg.1212"/>
<dbReference type="Gene3D" id="3.30.1490.20">
    <property type="entry name" value="ATP-grasp fold, A domain"/>
    <property type="match status" value="1"/>
</dbReference>
<dbReference type="InterPro" id="IPR051538">
    <property type="entry name" value="Acyl-CoA_Synth/Transferase"/>
</dbReference>
<dbReference type="OrthoDB" id="18103at2157"/>
<dbReference type="Pfam" id="PF13607">
    <property type="entry name" value="Succ_CoA_lig"/>
    <property type="match status" value="1"/>
</dbReference>
<evidence type="ECO:0000256" key="5">
    <source>
        <dbReference type="ARBA" id="ARBA00022840"/>
    </source>
</evidence>
<dbReference type="InterPro" id="IPR036291">
    <property type="entry name" value="NAD(P)-bd_dom_sf"/>
</dbReference>
<evidence type="ECO:0000256" key="1">
    <source>
        <dbReference type="ARBA" id="ARBA00001619"/>
    </source>
</evidence>
<evidence type="ECO:0000313" key="8">
    <source>
        <dbReference type="Proteomes" id="UP000053695"/>
    </source>
</evidence>
<gene>
    <name evidence="7" type="ORF">J422_06224</name>
</gene>
<keyword evidence="5" id="KW-0067">ATP-binding</keyword>
<keyword evidence="3" id="KW-0436">Ligase</keyword>
<protein>
    <recommendedName>
        <fullName evidence="2">acetate--CoA ligase (ADP-forming)</fullName>
        <ecNumber evidence="2">6.2.1.13</ecNumber>
    </recommendedName>
</protein>
<reference evidence="7 8" key="1">
    <citation type="journal article" date="2013" name="Genome Announc.">
        <title>Draft Genome Sequence of a Highly Flagellated, Fast-Swimming Archaeon, Methanocaldococcus villosus Strain KIN24-T80 (DSM 22612).</title>
        <authorList>
            <person name="Thennarasu S."/>
            <person name="Polireddy D."/>
            <person name="Antony A."/>
            <person name="Yada M.R."/>
            <person name="Algarawi S."/>
            <person name="Sivakumar N."/>
        </authorList>
    </citation>
    <scope>NUCLEOTIDE SEQUENCE [LARGE SCALE GENOMIC DNA]</scope>
    <source>
        <strain evidence="7 8">KIN24-T80</strain>
    </source>
</reference>
<dbReference type="InterPro" id="IPR003781">
    <property type="entry name" value="CoA-bd"/>
</dbReference>
<evidence type="ECO:0000256" key="4">
    <source>
        <dbReference type="ARBA" id="ARBA00022741"/>
    </source>
</evidence>
<dbReference type="Gene3D" id="3.40.50.261">
    <property type="entry name" value="Succinyl-CoA synthetase domains"/>
    <property type="match status" value="2"/>
</dbReference>
<keyword evidence="4" id="KW-0547">Nucleotide-binding</keyword>
<proteinExistence type="predicted"/>
<dbReference type="PANTHER" id="PTHR43334">
    <property type="entry name" value="ACETATE--COA LIGASE [ADP-FORMING]"/>
    <property type="match status" value="1"/>
</dbReference>
<dbReference type="InterPro" id="IPR014089">
    <property type="entry name" value="AcCoA-synth-alpha"/>
</dbReference>
<comment type="caution">
    <text evidence="7">The sequence shown here is derived from an EMBL/GenBank/DDBJ whole genome shotgun (WGS) entry which is preliminary data.</text>
</comment>
<dbReference type="PANTHER" id="PTHR43334:SF2">
    <property type="entry name" value="ACETATE--COA LIGASE [ADP-FORMING]"/>
    <property type="match status" value="1"/>
</dbReference>
<dbReference type="Pfam" id="PF13380">
    <property type="entry name" value="CoA_binding_2"/>
    <property type="match status" value="1"/>
</dbReference>
<evidence type="ECO:0000259" key="6">
    <source>
        <dbReference type="SMART" id="SM00881"/>
    </source>
</evidence>
<dbReference type="RefSeq" id="WP_004593344.1">
    <property type="nucleotide sequence ID" value="NZ_APMM01000050.1"/>
</dbReference>
<dbReference type="GO" id="GO:0005524">
    <property type="term" value="F:ATP binding"/>
    <property type="evidence" value="ECO:0007669"/>
    <property type="project" value="UniProtKB-KW"/>
</dbReference>
<dbReference type="SUPFAM" id="SSF51735">
    <property type="entry name" value="NAD(P)-binding Rossmann-fold domains"/>
    <property type="match status" value="1"/>
</dbReference>
<dbReference type="EC" id="6.2.1.13" evidence="2"/>
<dbReference type="STRING" id="1069083.GCA_000371805_00293"/>
<feature type="domain" description="CoA-binding" evidence="6">
    <location>
        <begin position="3"/>
        <end position="96"/>
    </location>
</feature>
<dbReference type="SMART" id="SM00881">
    <property type="entry name" value="CoA_binding"/>
    <property type="match status" value="1"/>
</dbReference>
<evidence type="ECO:0000256" key="3">
    <source>
        <dbReference type="ARBA" id="ARBA00022598"/>
    </source>
</evidence>
<sequence>MKLFYPKSVAVIGATKKEGKVGYAILKNLLKFNGKIYPVNPKYDNIFNLKCYKSVLDIDDEIDLAIIAVPNVAVPQVLEECGKKGIKYAVIISAGFSEVGNYELEEEVKNIIKKYGIRVIGPNCLGIMNTHINLNATFSKIFPPKGGVSIVSQSGAVLNAILDIAPLLNIGFSKVVSLGNKIDIQESDLLEYFLEDDDTEIIVLYIEGLKDKRFLKVAKKVAKKKPIIVLKAGRSEEGKRAAKSHTGSLAGDDVVYDTAFKEAGIIRAKTFEELIDLIHIFSTQPIMEKNEIGVITNAGGFGVLAADACADHNLKLANFEKSTIEKLKEVLPETANITNPLDIIGDATPERYEKATKILLEDKNIHGLLVILTPQEMTEPLKVAEILANLKRDKPLITSFVGGVSVKGAKSYLRKHGIPAYITPENGIKALSYLYKYSLIKVKEDYDPYLDKIEKEFLKIYEENKEIIKSLLDRPNEYKAKQLLKLYGFDIPKGYLAKSKYEAIEYAKKFKKVVLKIVSPQILHKTEAHGVIINPDDVGEAYDMLIKNALEYGKRKNINVEIEGVLVEEFIDGDKVELIIGGKRDEIFGPVIMVGLGGVFVEVLKDVAFGIYPITKDFAHEMLKSLKSYKILEGVRGREGKDIDYIIETLMKISVFMNIHKEIKELDLNPIFVFKKGGCIADARIIC</sequence>
<dbReference type="SUPFAM" id="SSF52210">
    <property type="entry name" value="Succinyl-CoA synthetase domains"/>
    <property type="match status" value="2"/>
</dbReference>
<dbReference type="Gene3D" id="3.40.50.720">
    <property type="entry name" value="NAD(P)-binding Rossmann-like Domain"/>
    <property type="match status" value="1"/>
</dbReference>
<evidence type="ECO:0000313" key="7">
    <source>
        <dbReference type="EMBL" id="ENN95728.1"/>
    </source>
</evidence>
<dbReference type="InterPro" id="IPR016102">
    <property type="entry name" value="Succinyl-CoA_synth-like"/>
</dbReference>
<name>N6V089_9EURY</name>
<dbReference type="SUPFAM" id="SSF56059">
    <property type="entry name" value="Glutathione synthetase ATP-binding domain-like"/>
    <property type="match status" value="1"/>
</dbReference>
<dbReference type="InterPro" id="IPR013815">
    <property type="entry name" value="ATP_grasp_subdomain_1"/>
</dbReference>
<dbReference type="Pfam" id="PF19045">
    <property type="entry name" value="Ligase_CoA_2"/>
    <property type="match status" value="1"/>
</dbReference>
<evidence type="ECO:0000256" key="2">
    <source>
        <dbReference type="ARBA" id="ARBA00012957"/>
    </source>
</evidence>
<dbReference type="InterPro" id="IPR043938">
    <property type="entry name" value="Ligase_CoA_dom"/>
</dbReference>
<dbReference type="EMBL" id="APMM01000050">
    <property type="protein sequence ID" value="ENN95728.1"/>
    <property type="molecule type" value="Genomic_DNA"/>
</dbReference>
<dbReference type="AlphaFoldDB" id="N6V089"/>
<dbReference type="Proteomes" id="UP000053695">
    <property type="component" value="Unassembled WGS sequence"/>
</dbReference>
<comment type="catalytic activity">
    <reaction evidence="1">
        <text>acetate + ATP + CoA = acetyl-CoA + ADP + phosphate</text>
        <dbReference type="Rhea" id="RHEA:15081"/>
        <dbReference type="ChEBI" id="CHEBI:30089"/>
        <dbReference type="ChEBI" id="CHEBI:30616"/>
        <dbReference type="ChEBI" id="CHEBI:43474"/>
        <dbReference type="ChEBI" id="CHEBI:57287"/>
        <dbReference type="ChEBI" id="CHEBI:57288"/>
        <dbReference type="ChEBI" id="CHEBI:456216"/>
        <dbReference type="EC" id="6.2.1.13"/>
    </reaction>
</comment>
<organism evidence="7 8">
    <name type="scientific">Methanocaldococcus villosus KIN24-T80</name>
    <dbReference type="NCBI Taxonomy" id="1069083"/>
    <lineage>
        <taxon>Archaea</taxon>
        <taxon>Methanobacteriati</taxon>
        <taxon>Methanobacteriota</taxon>
        <taxon>Methanomada group</taxon>
        <taxon>Methanococci</taxon>
        <taxon>Methanococcales</taxon>
        <taxon>Methanocaldococcaceae</taxon>
        <taxon>Methanocaldococcus</taxon>
    </lineage>
</organism>
<dbReference type="InterPro" id="IPR032875">
    <property type="entry name" value="Succ_CoA_lig_flav_dom"/>
</dbReference>